<dbReference type="PANTHER" id="PTHR12001:SF44">
    <property type="entry name" value="GERANYLGERANYL PYROPHOSPHATE SYNTHASE"/>
    <property type="match status" value="1"/>
</dbReference>
<dbReference type="GO" id="GO:0046872">
    <property type="term" value="F:metal ion binding"/>
    <property type="evidence" value="ECO:0007669"/>
    <property type="project" value="UniProtKB-KW"/>
</dbReference>
<evidence type="ECO:0000256" key="1">
    <source>
        <dbReference type="ARBA" id="ARBA00005179"/>
    </source>
</evidence>
<evidence type="ECO:0000256" key="3">
    <source>
        <dbReference type="ARBA" id="ARBA00022723"/>
    </source>
</evidence>
<organism evidence="6 7">
    <name type="scientific">Penicillium frequentans</name>
    <dbReference type="NCBI Taxonomy" id="3151616"/>
    <lineage>
        <taxon>Eukaryota</taxon>
        <taxon>Fungi</taxon>
        <taxon>Dikarya</taxon>
        <taxon>Ascomycota</taxon>
        <taxon>Pezizomycotina</taxon>
        <taxon>Eurotiomycetes</taxon>
        <taxon>Eurotiomycetidae</taxon>
        <taxon>Eurotiales</taxon>
        <taxon>Aspergillaceae</taxon>
        <taxon>Penicillium</taxon>
    </lineage>
</organism>
<dbReference type="Gene3D" id="1.50.10.20">
    <property type="match status" value="1"/>
</dbReference>
<dbReference type="InterPro" id="IPR008930">
    <property type="entry name" value="Terpenoid_cyclase/PrenylTrfase"/>
</dbReference>
<dbReference type="InterPro" id="IPR008949">
    <property type="entry name" value="Isoprenoid_synthase_dom_sf"/>
</dbReference>
<dbReference type="GO" id="GO:0043386">
    <property type="term" value="P:mycotoxin biosynthetic process"/>
    <property type="evidence" value="ECO:0007669"/>
    <property type="project" value="UniProtKB-ARBA"/>
</dbReference>
<dbReference type="CDD" id="cd00685">
    <property type="entry name" value="Trans_IPPS_HT"/>
    <property type="match status" value="1"/>
</dbReference>
<dbReference type="GO" id="GO:0046165">
    <property type="term" value="P:alcohol biosynthetic process"/>
    <property type="evidence" value="ECO:0007669"/>
    <property type="project" value="UniProtKB-ARBA"/>
</dbReference>
<accession>A0AAD6D4C3</accession>
<dbReference type="GO" id="GO:0008299">
    <property type="term" value="P:isoprenoid biosynthetic process"/>
    <property type="evidence" value="ECO:0007669"/>
    <property type="project" value="InterPro"/>
</dbReference>
<dbReference type="SFLD" id="SFLDS00005">
    <property type="entry name" value="Isoprenoid_Synthase_Type_I"/>
    <property type="match status" value="1"/>
</dbReference>
<sequence length="1003" mass="112151">MESTLLHHSATALVNQLTERIEDSHGLGFMSPAIYDTAWVSMIQKSVGEEKTWLFPECFEYILNAQLEDGSWVTYASQIDGILNTAASLLSLKRHFNAPLQSNTISQDSLEERINGATRSLQALLQAWDVDATLHVGFEILVPALLGYLEAEGIEFFFSGRDRLFAIRDQKLARFRPEYLYAPIQMTALHSLEAFIGLIDFDRVRHNKVNGSFMASPSSTAAVLMHASEWDDECEEYLHHVIQNASGKGSGGVPSAFPSTIFELTWTLSTLLKAGFELEEELLPSVRKARLLLHNNLVANEGIMGFVPHVCADADDTAKTILVLNLLQQQVSPDAMLKAFETEHHFKTYPQERDPSFSANCNVLLALLHTNNPSQYAPQIEKATRFLHSHFRESELKVRDKWNLSPIYSWMLMTQAIVRLHELWHSSQLLSLKELLEQELTALLHDMAISVLHQQNHTGTWGTRSSKEETAYAVLILTYAVQFDFPDVPYLQAQTAIRDGCSVLRSDTVVGSERLWVEKVTYESEMLSQAYTLAALKGAVDLLQGGLDEPKDLITNGVNGHHSEPQTIQSNGVNGSEAYHTEENGVTADVIEANGIAIHDPATVVMEINGFDTNHPETNGIATPTPVPATNGHEENGVQANGFKANGSEKNELEVNDTEIMRGSADILSTPAIIQDHQPNGDDHKKSTGTESVRTKCASSLGRRPKWTEEQEQILLGPFEYLETLPGKNLRSAFIQAFNTWLEVLPKQLEIVEKAISMLHTASLLVDDIEDNSQLRRGQPVAHSIFGAAQTFNSGNYVYFLALREIQKLNNPQAIEIYVDALIHLHRGQGMDVFWRDLLICPTEEEYLDMVSNKTGALFCLAIELLQIGSTVKVDLVPLVRLFGIIFQICDDYLNLKSSSYLQKKGLCEDLTEGKFSFPIIHSIRSNPANRQLINVLKQKPQDEDLKRYAVAYMESTNTFEYTRDFVSSLKIQALEMIEDLEKQGLGENIAIRKILARMSVDA</sequence>
<keyword evidence="7" id="KW-1185">Reference proteome</keyword>
<evidence type="ECO:0000256" key="4">
    <source>
        <dbReference type="ARBA" id="ARBA00022842"/>
    </source>
</evidence>
<dbReference type="Pfam" id="PF00348">
    <property type="entry name" value="polyprenyl_synt"/>
    <property type="match status" value="1"/>
</dbReference>
<dbReference type="Proteomes" id="UP001220324">
    <property type="component" value="Unassembled WGS sequence"/>
</dbReference>
<evidence type="ECO:0000256" key="5">
    <source>
        <dbReference type="SAM" id="MobiDB-lite"/>
    </source>
</evidence>
<keyword evidence="3" id="KW-0479">Metal-binding</keyword>
<proteinExistence type="predicted"/>
<evidence type="ECO:0000313" key="6">
    <source>
        <dbReference type="EMBL" id="KAJ5553234.1"/>
    </source>
</evidence>
<dbReference type="InterPro" id="IPR033749">
    <property type="entry name" value="Polyprenyl_synt_CS"/>
</dbReference>
<feature type="region of interest" description="Disordered" evidence="5">
    <location>
        <begin position="674"/>
        <end position="704"/>
    </location>
</feature>
<keyword evidence="2" id="KW-0808">Transferase</keyword>
<dbReference type="SUPFAM" id="SSF48239">
    <property type="entry name" value="Terpenoid cyclases/Protein prenyltransferases"/>
    <property type="match status" value="2"/>
</dbReference>
<reference evidence="6 7" key="1">
    <citation type="journal article" date="2023" name="IMA Fungus">
        <title>Comparative genomic study of the Penicillium genus elucidates a diverse pangenome and 15 lateral gene transfer events.</title>
        <authorList>
            <person name="Petersen C."/>
            <person name="Sorensen T."/>
            <person name="Nielsen M.R."/>
            <person name="Sondergaard T.E."/>
            <person name="Sorensen J.L."/>
            <person name="Fitzpatrick D.A."/>
            <person name="Frisvad J.C."/>
            <person name="Nielsen K.L."/>
        </authorList>
    </citation>
    <scope>NUCLEOTIDE SEQUENCE [LARGE SCALE GENOMIC DNA]</scope>
    <source>
        <strain evidence="6 7">IBT 35679</strain>
    </source>
</reference>
<gene>
    <name evidence="6" type="ORF">N7494_002612</name>
</gene>
<dbReference type="EMBL" id="JAQIZZ010000002">
    <property type="protein sequence ID" value="KAJ5553234.1"/>
    <property type="molecule type" value="Genomic_DNA"/>
</dbReference>
<dbReference type="Gene3D" id="1.50.10.160">
    <property type="match status" value="1"/>
</dbReference>
<dbReference type="InterPro" id="IPR000092">
    <property type="entry name" value="Polyprenyl_synt"/>
</dbReference>
<dbReference type="GO" id="GO:0004659">
    <property type="term" value="F:prenyltransferase activity"/>
    <property type="evidence" value="ECO:0007669"/>
    <property type="project" value="InterPro"/>
</dbReference>
<dbReference type="PROSITE" id="PS00444">
    <property type="entry name" value="POLYPRENYL_SYNTHASE_2"/>
    <property type="match status" value="1"/>
</dbReference>
<comment type="pathway">
    <text evidence="1">Secondary metabolite biosynthesis.</text>
</comment>
<dbReference type="Gene3D" id="1.10.600.10">
    <property type="entry name" value="Farnesyl Diphosphate Synthase"/>
    <property type="match status" value="1"/>
</dbReference>
<dbReference type="PANTHER" id="PTHR12001">
    <property type="entry name" value="GERANYLGERANYL PYROPHOSPHATE SYNTHASE"/>
    <property type="match status" value="1"/>
</dbReference>
<keyword evidence="4" id="KW-0460">Magnesium</keyword>
<feature type="compositionally biased region" description="Basic and acidic residues" evidence="5">
    <location>
        <begin position="679"/>
        <end position="688"/>
    </location>
</feature>
<dbReference type="AlphaFoldDB" id="A0AAD6D4C3"/>
<name>A0AAD6D4C3_9EURO</name>
<comment type="caution">
    <text evidence="6">The sequence shown here is derived from an EMBL/GenBank/DDBJ whole genome shotgun (WGS) entry which is preliminary data.</text>
</comment>
<protein>
    <submittedName>
        <fullName evidence="6">Phyllocladan-16-alpha-ol synthase</fullName>
    </submittedName>
</protein>
<evidence type="ECO:0000313" key="7">
    <source>
        <dbReference type="Proteomes" id="UP001220324"/>
    </source>
</evidence>
<dbReference type="SUPFAM" id="SSF48576">
    <property type="entry name" value="Terpenoid synthases"/>
    <property type="match status" value="1"/>
</dbReference>
<dbReference type="PROSITE" id="PS00723">
    <property type="entry name" value="POLYPRENYL_SYNTHASE_1"/>
    <property type="match status" value="1"/>
</dbReference>
<evidence type="ECO:0000256" key="2">
    <source>
        <dbReference type="ARBA" id="ARBA00022679"/>
    </source>
</evidence>